<evidence type="ECO:0000313" key="2">
    <source>
        <dbReference type="Proteomes" id="UP000295668"/>
    </source>
</evidence>
<protein>
    <submittedName>
        <fullName evidence="1">Uncharacterized protein</fullName>
    </submittedName>
</protein>
<comment type="caution">
    <text evidence="1">The sequence shown here is derived from an EMBL/GenBank/DDBJ whole genome shotgun (WGS) entry which is preliminary data.</text>
</comment>
<reference evidence="1 2" key="1">
    <citation type="submission" date="2019-02" db="EMBL/GenBank/DDBJ databases">
        <title>Pedobacter sp. nov., a novel speices isolated from soil of pinguins habitat in Antarcitica.</title>
        <authorList>
            <person name="He R.-H."/>
        </authorList>
    </citation>
    <scope>NUCLEOTIDE SEQUENCE [LARGE SCALE GENOMIC DNA]</scope>
    <source>
        <strain evidence="1 2">E01020</strain>
    </source>
</reference>
<dbReference type="RefSeq" id="WP_133261071.1">
    <property type="nucleotide sequence ID" value="NZ_SJCY01000001.1"/>
</dbReference>
<dbReference type="OrthoDB" id="771867at2"/>
<proteinExistence type="predicted"/>
<accession>A0A4R5MQK2</accession>
<name>A0A4R5MQK2_9SPHI</name>
<sequence>MEVTLEIKGEKALSILETLKSIRGITVKKIDKSKEIQLTDLAKAYQETQLAEDGKIKLKTFDQLIDEV</sequence>
<keyword evidence="2" id="KW-1185">Reference proteome</keyword>
<dbReference type="AlphaFoldDB" id="A0A4R5MQK2"/>
<dbReference type="EMBL" id="SJCY01000001">
    <property type="protein sequence ID" value="TDG37976.1"/>
    <property type="molecule type" value="Genomic_DNA"/>
</dbReference>
<gene>
    <name evidence="1" type="ORF">EZJ43_02480</name>
</gene>
<evidence type="ECO:0000313" key="1">
    <source>
        <dbReference type="EMBL" id="TDG37976.1"/>
    </source>
</evidence>
<organism evidence="1 2">
    <name type="scientific">Pedobacter changchengzhani</name>
    <dbReference type="NCBI Taxonomy" id="2529274"/>
    <lineage>
        <taxon>Bacteria</taxon>
        <taxon>Pseudomonadati</taxon>
        <taxon>Bacteroidota</taxon>
        <taxon>Sphingobacteriia</taxon>
        <taxon>Sphingobacteriales</taxon>
        <taxon>Sphingobacteriaceae</taxon>
        <taxon>Pedobacter</taxon>
    </lineage>
</organism>
<dbReference type="Proteomes" id="UP000295668">
    <property type="component" value="Unassembled WGS sequence"/>
</dbReference>